<feature type="domain" description="PAC" evidence="2">
    <location>
        <begin position="361"/>
        <end position="414"/>
    </location>
</feature>
<dbReference type="Gene3D" id="3.30.450.20">
    <property type="entry name" value="PAS domain"/>
    <property type="match status" value="3"/>
</dbReference>
<dbReference type="InterPro" id="IPR000700">
    <property type="entry name" value="PAS-assoc_C"/>
</dbReference>
<dbReference type="InterPro" id="IPR001610">
    <property type="entry name" value="PAC"/>
</dbReference>
<dbReference type="FunFam" id="3.30.70.270:FF:000001">
    <property type="entry name" value="Diguanylate cyclase domain protein"/>
    <property type="match status" value="1"/>
</dbReference>
<dbReference type="PANTHER" id="PTHR44757:SF4">
    <property type="entry name" value="DIGUANYLATE CYCLASE DGCE-RELATED"/>
    <property type="match status" value="1"/>
</dbReference>
<dbReference type="Pfam" id="PF08448">
    <property type="entry name" value="PAS_4"/>
    <property type="match status" value="1"/>
</dbReference>
<dbReference type="Pfam" id="PF00990">
    <property type="entry name" value="GGDEF"/>
    <property type="match status" value="1"/>
</dbReference>
<sequence length="839" mass="93154">MLNPSASFPATPEEVAAHSRLMAECVQLYASIQLDAGGRISRWSRQAAAMTGYDAAQAVGRMPAFLLANAADADRLASLMQAAALGKQALELDCRRSDGDIMPTHFLLEAALDHDAMPDGFSLSLLDLRQRWRLEEQLLQHWQQARQTRVAAERRRFQSVLDQMPSGVFIIEADSGRLVYQNAEVARLLGGEPKLAAAEADGAGAIDDQGRMMPVARLPVMRALRLGEVLHAEEIAYRRPDGRMAVLAVSAAPIRDEQGRITHAVSVLHDVQPLKEMQASLTVEKEKAQVTLQVLTDSVIIVDTGGRVEYLNPAAEHLTGHVLAQARGQALSAVLDFEGMDAAQAETGIVARCLHDGDTPALFQHGTLRSATGRSYAVDAAVAPIHLSDGRLVGAVLVLHDVTESRRLLRTLAHQASHDALTGLLNRREFEVRLQRALERARGGRGNSALLYFDLDQFKVVNDTCGHAAGDELLRQLAQTYQSVIRERDTLARLGGDEFALIVEHCGIEDAVCVANKMLDTTTNFKFNFGGRTFSVGASIGVVPVNASAISLEQTLRRADHACYIAKENGRNRVFVHQDNDADTIRRQSDMHWVARINEALRTDQLELFYQTIAPVDDRHELLHYEILLRLKDTDGRHIGPGAFLPAAERYDLMPAVDRWVLKRVLAWLESQPEHVRQLDMCTINLSRRTLADESFQQFALQCLEASPVPPHKLCFEITENGAIDNPNRTIRFIESLKELGCRFSLDDFGTGMTSFSYLKMLPVDFIKIDGSFVTMMKESPIDREMIRFTNEISHIMGRQTIAEFVGDEDTLEDLRDLHIDYAQGFWIGRPKPLQGMSL</sequence>
<feature type="domain" description="PAC" evidence="2">
    <location>
        <begin position="231"/>
        <end position="283"/>
    </location>
</feature>
<dbReference type="PROSITE" id="PS50112">
    <property type="entry name" value="PAS"/>
    <property type="match status" value="3"/>
</dbReference>
<dbReference type="SUPFAM" id="SSF55785">
    <property type="entry name" value="PYP-like sensor domain (PAS domain)"/>
    <property type="match status" value="3"/>
</dbReference>
<dbReference type="SUPFAM" id="SSF141868">
    <property type="entry name" value="EAL domain-like"/>
    <property type="match status" value="1"/>
</dbReference>
<dbReference type="OrthoDB" id="9813903at2"/>
<dbReference type="InterPro" id="IPR013656">
    <property type="entry name" value="PAS_4"/>
</dbReference>
<dbReference type="CDD" id="cd01949">
    <property type="entry name" value="GGDEF"/>
    <property type="match status" value="1"/>
</dbReference>
<dbReference type="PROSITE" id="PS50887">
    <property type="entry name" value="GGDEF"/>
    <property type="match status" value="1"/>
</dbReference>
<dbReference type="CDD" id="cd01948">
    <property type="entry name" value="EAL"/>
    <property type="match status" value="1"/>
</dbReference>
<dbReference type="PANTHER" id="PTHR44757">
    <property type="entry name" value="DIGUANYLATE CYCLASE DGCP"/>
    <property type="match status" value="1"/>
</dbReference>
<dbReference type="InterPro" id="IPR052155">
    <property type="entry name" value="Biofilm_reg_signaling"/>
</dbReference>
<dbReference type="SMART" id="SM00052">
    <property type="entry name" value="EAL"/>
    <property type="match status" value="1"/>
</dbReference>
<dbReference type="InterPro" id="IPR000160">
    <property type="entry name" value="GGDEF_dom"/>
</dbReference>
<evidence type="ECO:0000259" key="1">
    <source>
        <dbReference type="PROSITE" id="PS50112"/>
    </source>
</evidence>
<dbReference type="RefSeq" id="WP_089397493.1">
    <property type="nucleotide sequence ID" value="NZ_FZOT01000001.1"/>
</dbReference>
<dbReference type="SMART" id="SM00091">
    <property type="entry name" value="PAS"/>
    <property type="match status" value="3"/>
</dbReference>
<dbReference type="InterPro" id="IPR001633">
    <property type="entry name" value="EAL_dom"/>
</dbReference>
<dbReference type="InterPro" id="IPR000014">
    <property type="entry name" value="PAS"/>
</dbReference>
<evidence type="ECO:0000259" key="4">
    <source>
        <dbReference type="PROSITE" id="PS50887"/>
    </source>
</evidence>
<reference evidence="5 6" key="1">
    <citation type="submission" date="2017-06" db="EMBL/GenBank/DDBJ databases">
        <authorList>
            <person name="Kim H.J."/>
            <person name="Triplett B.A."/>
        </authorList>
    </citation>
    <scope>NUCLEOTIDE SEQUENCE [LARGE SCALE GENOMIC DNA]</scope>
    <source>
        <strain evidence="5 6">U15</strain>
    </source>
</reference>
<dbReference type="SMART" id="SM00267">
    <property type="entry name" value="GGDEF"/>
    <property type="match status" value="1"/>
</dbReference>
<dbReference type="Proteomes" id="UP000198284">
    <property type="component" value="Unassembled WGS sequence"/>
</dbReference>
<gene>
    <name evidence="5" type="ORF">SAMN06265795_101269</name>
</gene>
<dbReference type="InterPro" id="IPR029787">
    <property type="entry name" value="Nucleotide_cyclase"/>
</dbReference>
<dbReference type="CDD" id="cd00130">
    <property type="entry name" value="PAS"/>
    <property type="match status" value="2"/>
</dbReference>
<dbReference type="NCBIfam" id="TIGR00254">
    <property type="entry name" value="GGDEF"/>
    <property type="match status" value="1"/>
</dbReference>
<dbReference type="PROSITE" id="PS50883">
    <property type="entry name" value="EAL"/>
    <property type="match status" value="1"/>
</dbReference>
<dbReference type="Pfam" id="PF00563">
    <property type="entry name" value="EAL"/>
    <property type="match status" value="1"/>
</dbReference>
<dbReference type="InterPro" id="IPR035965">
    <property type="entry name" value="PAS-like_dom_sf"/>
</dbReference>
<dbReference type="InterPro" id="IPR043128">
    <property type="entry name" value="Rev_trsase/Diguanyl_cyclase"/>
</dbReference>
<accession>A0A239C634</accession>
<evidence type="ECO:0000313" key="6">
    <source>
        <dbReference type="Proteomes" id="UP000198284"/>
    </source>
</evidence>
<dbReference type="GO" id="GO:0003824">
    <property type="term" value="F:catalytic activity"/>
    <property type="evidence" value="ECO:0007669"/>
    <property type="project" value="UniProtKB-ARBA"/>
</dbReference>
<feature type="domain" description="PAS" evidence="1">
    <location>
        <begin position="284"/>
        <end position="337"/>
    </location>
</feature>
<name>A0A239C634_9BURK</name>
<evidence type="ECO:0000313" key="5">
    <source>
        <dbReference type="EMBL" id="SNS15352.1"/>
    </source>
</evidence>
<dbReference type="InterPro" id="IPR035919">
    <property type="entry name" value="EAL_sf"/>
</dbReference>
<dbReference type="Gene3D" id="3.30.70.270">
    <property type="match status" value="1"/>
</dbReference>
<dbReference type="NCBIfam" id="TIGR00229">
    <property type="entry name" value="sensory_box"/>
    <property type="match status" value="3"/>
</dbReference>
<evidence type="ECO:0000259" key="2">
    <source>
        <dbReference type="PROSITE" id="PS50113"/>
    </source>
</evidence>
<feature type="domain" description="EAL" evidence="3">
    <location>
        <begin position="590"/>
        <end position="839"/>
    </location>
</feature>
<dbReference type="SUPFAM" id="SSF55073">
    <property type="entry name" value="Nucleotide cyclase"/>
    <property type="match status" value="1"/>
</dbReference>
<dbReference type="Gene3D" id="3.20.20.450">
    <property type="entry name" value="EAL domain"/>
    <property type="match status" value="1"/>
</dbReference>
<dbReference type="SMART" id="SM00086">
    <property type="entry name" value="PAC"/>
    <property type="match status" value="3"/>
</dbReference>
<feature type="domain" description="PAS" evidence="1">
    <location>
        <begin position="34"/>
        <end position="87"/>
    </location>
</feature>
<keyword evidence="6" id="KW-1185">Reference proteome</keyword>
<dbReference type="EMBL" id="FZOT01000001">
    <property type="protein sequence ID" value="SNS15352.1"/>
    <property type="molecule type" value="Genomic_DNA"/>
</dbReference>
<organism evidence="5 6">
    <name type="scientific">Noviherbaspirillum humi</name>
    <dbReference type="NCBI Taxonomy" id="1688639"/>
    <lineage>
        <taxon>Bacteria</taxon>
        <taxon>Pseudomonadati</taxon>
        <taxon>Pseudomonadota</taxon>
        <taxon>Betaproteobacteria</taxon>
        <taxon>Burkholderiales</taxon>
        <taxon>Oxalobacteraceae</taxon>
        <taxon>Noviherbaspirillum</taxon>
    </lineage>
</organism>
<dbReference type="PROSITE" id="PS50113">
    <property type="entry name" value="PAC"/>
    <property type="match status" value="2"/>
</dbReference>
<proteinExistence type="predicted"/>
<protein>
    <submittedName>
        <fullName evidence="5">PAS domain S-box-containing protein/diguanylate cyclase (GGDEF) domain-containing protein</fullName>
    </submittedName>
</protein>
<feature type="domain" description="PAS" evidence="1">
    <location>
        <begin position="153"/>
        <end position="190"/>
    </location>
</feature>
<feature type="domain" description="GGDEF" evidence="4">
    <location>
        <begin position="446"/>
        <end position="579"/>
    </location>
</feature>
<dbReference type="AlphaFoldDB" id="A0A239C634"/>
<evidence type="ECO:0000259" key="3">
    <source>
        <dbReference type="PROSITE" id="PS50883"/>
    </source>
</evidence>
<dbReference type="Pfam" id="PF13426">
    <property type="entry name" value="PAS_9"/>
    <property type="match status" value="2"/>
</dbReference>